<evidence type="ECO:0000313" key="3">
    <source>
        <dbReference type="EMBL" id="SIR58510.1"/>
    </source>
</evidence>
<dbReference type="STRING" id="1017273.SAMN05443094_11166"/>
<sequence length="93" mass="10742">MGKDLELMMQGQMNRYQQLMEKQVATLAKAKEDTEAALADLEQETVNLMKDRKMNAAERLNKLGPLMEEQDRFNSFLESVESLLGRHLRKQGE</sequence>
<evidence type="ECO:0000256" key="1">
    <source>
        <dbReference type="SAM" id="Coils"/>
    </source>
</evidence>
<reference evidence="3 4" key="1">
    <citation type="submission" date="2017-01" db="EMBL/GenBank/DDBJ databases">
        <authorList>
            <person name="Mah S.A."/>
            <person name="Swanson W.J."/>
            <person name="Moy G.W."/>
            <person name="Vacquier V.D."/>
        </authorList>
    </citation>
    <scope>NUCLEOTIDE SEQUENCE [LARGE SCALE GENOMIC DNA]</scope>
    <source>
        <strain evidence="3 4">NIO-1016</strain>
    </source>
</reference>
<evidence type="ECO:0000313" key="2">
    <source>
        <dbReference type="EMBL" id="OXS74237.1"/>
    </source>
</evidence>
<evidence type="ECO:0000313" key="5">
    <source>
        <dbReference type="Proteomes" id="UP000215545"/>
    </source>
</evidence>
<evidence type="ECO:0000313" key="4">
    <source>
        <dbReference type="Proteomes" id="UP000186385"/>
    </source>
</evidence>
<dbReference type="RefSeq" id="WP_045850793.1">
    <property type="nucleotide sequence ID" value="NZ_FTLX01000011.1"/>
</dbReference>
<protein>
    <submittedName>
        <fullName evidence="3">Uncharacterized protein</fullName>
    </submittedName>
</protein>
<reference evidence="5" key="2">
    <citation type="submission" date="2017-03" db="EMBL/GenBank/DDBJ databases">
        <title>Bacillus sp. V-88(T) DSM27956, whole genome shotgun sequencing project.</title>
        <authorList>
            <person name="Dastager S.G."/>
            <person name="Neurgaonkar P.S."/>
            <person name="Dharne M.S."/>
        </authorList>
    </citation>
    <scope>NUCLEOTIDE SEQUENCE [LARGE SCALE GENOMIC DNA]</scope>
    <source>
        <strain evidence="5">DSM 25145</strain>
    </source>
</reference>
<proteinExistence type="predicted"/>
<keyword evidence="1" id="KW-0175">Coiled coil</keyword>
<reference evidence="2" key="3">
    <citation type="submission" date="2017-03" db="EMBL/GenBank/DDBJ databases">
        <authorList>
            <person name="Dastager S.G."/>
            <person name="Neurgaonkar P.S."/>
            <person name="Dharne M.S."/>
        </authorList>
    </citation>
    <scope>NUCLEOTIDE SEQUENCE</scope>
    <source>
        <strain evidence="2">DSM 25145</strain>
    </source>
</reference>
<organism evidence="3 4">
    <name type="scientific">Domibacillus enclensis</name>
    <dbReference type="NCBI Taxonomy" id="1017273"/>
    <lineage>
        <taxon>Bacteria</taxon>
        <taxon>Bacillati</taxon>
        <taxon>Bacillota</taxon>
        <taxon>Bacilli</taxon>
        <taxon>Bacillales</taxon>
        <taxon>Bacillaceae</taxon>
        <taxon>Domibacillus</taxon>
    </lineage>
</organism>
<dbReference type="EMBL" id="MWSK01000011">
    <property type="protein sequence ID" value="OXS74237.1"/>
    <property type="molecule type" value="Genomic_DNA"/>
</dbReference>
<name>A0A1N7C4L2_9BACI</name>
<dbReference type="Proteomes" id="UP000186385">
    <property type="component" value="Unassembled WGS sequence"/>
</dbReference>
<dbReference type="EMBL" id="FTLX01000011">
    <property type="protein sequence ID" value="SIR58510.1"/>
    <property type="molecule type" value="Genomic_DNA"/>
</dbReference>
<feature type="coiled-coil region" evidence="1">
    <location>
        <begin position="13"/>
        <end position="51"/>
    </location>
</feature>
<dbReference type="Proteomes" id="UP000215545">
    <property type="component" value="Unassembled WGS sequence"/>
</dbReference>
<keyword evidence="5" id="KW-1185">Reference proteome</keyword>
<accession>A0A1N7C4L2</accession>
<gene>
    <name evidence="2" type="ORF">B1B05_17345</name>
    <name evidence="3" type="ORF">SAMN05443094_11166</name>
</gene>
<dbReference type="AlphaFoldDB" id="A0A1N7C4L2"/>